<gene>
    <name evidence="1" type="ORF">PECAL_6P03600</name>
</gene>
<dbReference type="AlphaFoldDB" id="A0A8J2SWD2"/>
<reference evidence="1" key="1">
    <citation type="submission" date="2021-11" db="EMBL/GenBank/DDBJ databases">
        <authorList>
            <consortium name="Genoscope - CEA"/>
            <person name="William W."/>
        </authorList>
    </citation>
    <scope>NUCLEOTIDE SEQUENCE</scope>
</reference>
<comment type="caution">
    <text evidence="1">The sequence shown here is derived from an EMBL/GenBank/DDBJ whole genome shotgun (WGS) entry which is preliminary data.</text>
</comment>
<name>A0A8J2SWD2_9STRA</name>
<dbReference type="Proteomes" id="UP000789595">
    <property type="component" value="Unassembled WGS sequence"/>
</dbReference>
<evidence type="ECO:0000313" key="1">
    <source>
        <dbReference type="EMBL" id="CAH0378762.1"/>
    </source>
</evidence>
<protein>
    <submittedName>
        <fullName evidence="1">Uncharacterized protein</fullName>
    </submittedName>
</protein>
<evidence type="ECO:0000313" key="2">
    <source>
        <dbReference type="Proteomes" id="UP000789595"/>
    </source>
</evidence>
<dbReference type="OrthoDB" id="10473159at2759"/>
<keyword evidence="2" id="KW-1185">Reference proteome</keyword>
<sequence length="542" mass="59850">MDAEAKSDDGRPELESPVFTVCTLNVGGRNTNSFEFEMRGDLTELGEQWGQRFAKANACLAEAGPASCQGLERAVDAAYAQMASEPRSTESVVTSLLNDATWEQALERVTRDCPMLFNACNLASLRVGRPAPLEMPENLLKFEANVEDDSVQQFFGAWLRWLHSTSDQDWAAWAKRAKKYAVSLGDAVAGLLIFDAMCFEALRRMYPSSESCGDIMREHLSFHDRLHFTTEVGKYTKLVELLAELQFPEVVCLQEAYDLVEISRGGKSALTDRMYSMFADKYAINSSGETAVLARRDAFQTIQDQEEKPAWYLTLEAEGRKLYGDDPKLLKDWETTLQRTCVVQARRLRTEVSESASLLPKRWAAVDRMTRRAGSFRLRSTPRSGPVPVALCAVHGKGASEVGNAFVPALARALSTHFSDKAAFVLGMDSNTSDSDAFSAALESCGIMAEEASDPAARTVAKRRSRLQTQVKKAGVLDVSLKDFVVAWRADEAGEKMEPLVRGVEQFPSLKSGDTIEMLMPTAQWPFDHALLVAEVGGFMGP</sequence>
<proteinExistence type="predicted"/>
<organism evidence="1 2">
    <name type="scientific">Pelagomonas calceolata</name>
    <dbReference type="NCBI Taxonomy" id="35677"/>
    <lineage>
        <taxon>Eukaryota</taxon>
        <taxon>Sar</taxon>
        <taxon>Stramenopiles</taxon>
        <taxon>Ochrophyta</taxon>
        <taxon>Pelagophyceae</taxon>
        <taxon>Pelagomonadales</taxon>
        <taxon>Pelagomonadaceae</taxon>
        <taxon>Pelagomonas</taxon>
    </lineage>
</organism>
<dbReference type="EMBL" id="CAKKNE010000006">
    <property type="protein sequence ID" value="CAH0378762.1"/>
    <property type="molecule type" value="Genomic_DNA"/>
</dbReference>
<accession>A0A8J2SWD2</accession>